<organism evidence="1 2">
    <name type="scientific">Yersinia massiliensis</name>
    <dbReference type="NCBI Taxonomy" id="419257"/>
    <lineage>
        <taxon>Bacteria</taxon>
        <taxon>Pseudomonadati</taxon>
        <taxon>Pseudomonadota</taxon>
        <taxon>Gammaproteobacteria</taxon>
        <taxon>Enterobacterales</taxon>
        <taxon>Yersiniaceae</taxon>
        <taxon>Yersinia</taxon>
    </lineage>
</organism>
<accession>A0AA90XXZ6</accession>
<dbReference type="Proteomes" id="UP000698240">
    <property type="component" value="Unassembled WGS sequence"/>
</dbReference>
<dbReference type="RefSeq" id="WP_167311547.1">
    <property type="nucleotide sequence ID" value="NZ_CP110790.1"/>
</dbReference>
<protein>
    <submittedName>
        <fullName evidence="1">Uncharacterized protein</fullName>
    </submittedName>
</protein>
<comment type="caution">
    <text evidence="1">The sequence shown here is derived from an EMBL/GenBank/DDBJ whole genome shotgun (WGS) entry which is preliminary data.</text>
</comment>
<dbReference type="AlphaFoldDB" id="A0AA90XXZ6"/>
<evidence type="ECO:0000313" key="2">
    <source>
        <dbReference type="Proteomes" id="UP000698240"/>
    </source>
</evidence>
<evidence type="ECO:0000313" key="1">
    <source>
        <dbReference type="EMBL" id="NIL28186.1"/>
    </source>
</evidence>
<proteinExistence type="predicted"/>
<gene>
    <name evidence="1" type="ORF">HB980_16745</name>
</gene>
<sequence>MLKLNSAATSRHVNTLTIDVDKDFDGRLMLYIDQGVLKKYEPVRSDMHVCTLVGFMELCAAAGYEISALNQYSCTIPTN</sequence>
<reference evidence="1" key="1">
    <citation type="submission" date="2020-03" db="EMBL/GenBank/DDBJ databases">
        <authorList>
            <person name="Kislichkina A."/>
            <person name="Dentovskaya S."/>
            <person name="Shaikhutdinov R."/>
            <person name="Ivanov S."/>
            <person name="Sizova A."/>
            <person name="Solomentsev V."/>
            <person name="Bogun A."/>
        </authorList>
    </citation>
    <scope>NUCLEOTIDE SEQUENCE</scope>
    <source>
        <strain evidence="1">SCPM-O-B-8025</strain>
    </source>
</reference>
<dbReference type="EMBL" id="JAASAN010000008">
    <property type="protein sequence ID" value="NIL28186.1"/>
    <property type="molecule type" value="Genomic_DNA"/>
</dbReference>
<name>A0AA90XXZ6_9GAMM</name>